<sequence>MPSKQARQAFRAIALMLLAGAGGVILSGSAASAQTAPEAATASPDQLRDTAQLVVSERLRTFALARGLAQGNAGIGTARDLRALLQAQGYYMEGTGLQLLEFEQGVYPNLAYVPNMNGGLENDTLILQGLVFRLRSDLVARGGAAFGLSYDGRVRVGLSQGHYVEAEAQLGVLHAPEPNLTRTVGQISVCSRNELVNWNFLDLCYNHVEVRRDLSDQTQDDLEMRYSHLFEIGESRHEVGFAVGRSKYKDLYQTHGTVSFDSVGRRIATRLSLDLSEPLQDSTGNDLSVRGEVRWLAAGHVVGLGLEASQSAQSTFFGERRQDYGLGVTALYQIKDNLVLSVGVSQTDSTVDFFDSNSVQFNISTKLN</sequence>
<gene>
    <name evidence="2" type="ORF">F3W81_01265</name>
</gene>
<reference evidence="2 3" key="1">
    <citation type="submission" date="2019-10" db="EMBL/GenBank/DDBJ databases">
        <title>Pseudopuniceibacterium sp. HQ09 islated from Antarctica.</title>
        <authorList>
            <person name="Liao L."/>
            <person name="Su S."/>
            <person name="Chen B."/>
            <person name="Yu Y."/>
        </authorList>
    </citation>
    <scope>NUCLEOTIDE SEQUENCE [LARGE SCALE GENOMIC DNA]</scope>
    <source>
        <strain evidence="2 3">HQ09</strain>
    </source>
</reference>
<dbReference type="EMBL" id="CP045201">
    <property type="protein sequence ID" value="QOL79577.1"/>
    <property type="molecule type" value="Genomic_DNA"/>
</dbReference>
<dbReference type="NCBIfam" id="TIGR01414">
    <property type="entry name" value="autotrans_barl"/>
    <property type="match status" value="1"/>
</dbReference>
<dbReference type="Proteomes" id="UP000594118">
    <property type="component" value="Chromosome"/>
</dbReference>
<accession>A0A7L9WIP3</accession>
<feature type="chain" id="PRO_5032325835" evidence="1">
    <location>
        <begin position="34"/>
        <end position="368"/>
    </location>
</feature>
<proteinExistence type="predicted"/>
<organism evidence="2 3">
    <name type="scientific">Pseudooceanicola spongiae</name>
    <dbReference type="NCBI Taxonomy" id="2613965"/>
    <lineage>
        <taxon>Bacteria</taxon>
        <taxon>Pseudomonadati</taxon>
        <taxon>Pseudomonadota</taxon>
        <taxon>Alphaproteobacteria</taxon>
        <taxon>Rhodobacterales</taxon>
        <taxon>Paracoccaceae</taxon>
        <taxon>Pseudooceanicola</taxon>
    </lineage>
</organism>
<dbReference type="AlphaFoldDB" id="A0A7L9WIP3"/>
<keyword evidence="1" id="KW-0732">Signal</keyword>
<dbReference type="GO" id="GO:0019867">
    <property type="term" value="C:outer membrane"/>
    <property type="evidence" value="ECO:0007669"/>
    <property type="project" value="InterPro"/>
</dbReference>
<dbReference type="InterPro" id="IPR006315">
    <property type="entry name" value="OM_autotransptr_brl_dom"/>
</dbReference>
<evidence type="ECO:0000313" key="3">
    <source>
        <dbReference type="Proteomes" id="UP000594118"/>
    </source>
</evidence>
<keyword evidence="3" id="KW-1185">Reference proteome</keyword>
<name>A0A7L9WIP3_9RHOB</name>
<feature type="signal peptide" evidence="1">
    <location>
        <begin position="1"/>
        <end position="33"/>
    </location>
</feature>
<protein>
    <submittedName>
        <fullName evidence="2">Autotransporter outer membrane beta-barrel domain-containing protein</fullName>
    </submittedName>
</protein>
<dbReference type="KEGG" id="pshq:F3W81_01265"/>
<evidence type="ECO:0000256" key="1">
    <source>
        <dbReference type="SAM" id="SignalP"/>
    </source>
</evidence>
<evidence type="ECO:0000313" key="2">
    <source>
        <dbReference type="EMBL" id="QOL79577.1"/>
    </source>
</evidence>